<dbReference type="Proteomes" id="UP000240904">
    <property type="component" value="Unassembled WGS sequence"/>
</dbReference>
<gene>
    <name evidence="1" type="ORF">C9I89_03490</name>
</gene>
<protein>
    <submittedName>
        <fullName evidence="1">Uncharacterized protein</fullName>
    </submittedName>
</protein>
<keyword evidence="2" id="KW-1185">Reference proteome</keyword>
<sequence>MGLPILYVLNPSYHMDIMNISEYKTTDIDDLAIKETRLASANSNASSFILSAIDKTCYQTASANRDH</sequence>
<organism evidence="1 2">
    <name type="scientific">Photobacterium lipolyticum</name>
    <dbReference type="NCBI Taxonomy" id="266810"/>
    <lineage>
        <taxon>Bacteria</taxon>
        <taxon>Pseudomonadati</taxon>
        <taxon>Pseudomonadota</taxon>
        <taxon>Gammaproteobacteria</taxon>
        <taxon>Vibrionales</taxon>
        <taxon>Vibrionaceae</taxon>
        <taxon>Photobacterium</taxon>
    </lineage>
</organism>
<evidence type="ECO:0000313" key="1">
    <source>
        <dbReference type="EMBL" id="PSW06614.1"/>
    </source>
</evidence>
<name>A0A2T3N2Y1_9GAMM</name>
<comment type="caution">
    <text evidence="1">The sequence shown here is derived from an EMBL/GenBank/DDBJ whole genome shotgun (WGS) entry which is preliminary data.</text>
</comment>
<reference evidence="1 2" key="1">
    <citation type="submission" date="2018-03" db="EMBL/GenBank/DDBJ databases">
        <title>Whole genome sequencing of Histamine producing bacteria.</title>
        <authorList>
            <person name="Butler K."/>
        </authorList>
    </citation>
    <scope>NUCLEOTIDE SEQUENCE [LARGE SCALE GENOMIC DNA]</scope>
    <source>
        <strain evidence="1 2">DSM 16190</strain>
    </source>
</reference>
<dbReference type="AlphaFoldDB" id="A0A2T3N2Y1"/>
<evidence type="ECO:0000313" key="2">
    <source>
        <dbReference type="Proteomes" id="UP000240904"/>
    </source>
</evidence>
<dbReference type="EMBL" id="PYMC01000002">
    <property type="protein sequence ID" value="PSW06614.1"/>
    <property type="molecule type" value="Genomic_DNA"/>
</dbReference>
<proteinExistence type="predicted"/>
<accession>A0A2T3N2Y1</accession>